<dbReference type="AlphaFoldDB" id="A0A542YRE7"/>
<dbReference type="RefSeq" id="WP_228393077.1">
    <property type="nucleotide sequence ID" value="NZ_BAAAIK010000002.1"/>
</dbReference>
<sequence length="162" mass="17282">MTMTTTSPVPGVATPRPAGERGEPTPTAPAATVLDLLERSRDGLVQACHSELAAERYTEAHLAALRAAAALLASRSAPSGRARPRSVWEVLPTVAPELGEWATFFAGTGRRRISLERSMSGVSPREADDLVRQAETFLELIRAALHLPMAAPLPGELTPIIR</sequence>
<proteinExistence type="predicted"/>
<feature type="region of interest" description="Disordered" evidence="1">
    <location>
        <begin position="1"/>
        <end position="28"/>
    </location>
</feature>
<accession>A0A542YRE7</accession>
<organism evidence="3 4">
    <name type="scientific">Ornithinicoccus hortensis</name>
    <dbReference type="NCBI Taxonomy" id="82346"/>
    <lineage>
        <taxon>Bacteria</taxon>
        <taxon>Bacillati</taxon>
        <taxon>Actinomycetota</taxon>
        <taxon>Actinomycetes</taxon>
        <taxon>Micrococcales</taxon>
        <taxon>Intrasporangiaceae</taxon>
        <taxon>Ornithinicoccus</taxon>
    </lineage>
</organism>
<dbReference type="EMBL" id="VFOP01000001">
    <property type="protein sequence ID" value="TQL50651.1"/>
    <property type="molecule type" value="Genomic_DNA"/>
</dbReference>
<gene>
    <name evidence="3" type="ORF">FB467_1764</name>
</gene>
<dbReference type="Pfam" id="PF18726">
    <property type="entry name" value="HEPN_SAV_6107"/>
    <property type="match status" value="1"/>
</dbReference>
<evidence type="ECO:0000256" key="1">
    <source>
        <dbReference type="SAM" id="MobiDB-lite"/>
    </source>
</evidence>
<comment type="caution">
    <text evidence="3">The sequence shown here is derived from an EMBL/GenBank/DDBJ whole genome shotgun (WGS) entry which is preliminary data.</text>
</comment>
<evidence type="ECO:0000259" key="2">
    <source>
        <dbReference type="Pfam" id="PF18726"/>
    </source>
</evidence>
<feature type="domain" description="SAV-6107-like HEPN" evidence="2">
    <location>
        <begin position="47"/>
        <end position="141"/>
    </location>
</feature>
<evidence type="ECO:0000313" key="3">
    <source>
        <dbReference type="EMBL" id="TQL50651.1"/>
    </source>
</evidence>
<evidence type="ECO:0000313" key="4">
    <source>
        <dbReference type="Proteomes" id="UP000319516"/>
    </source>
</evidence>
<reference evidence="3 4" key="1">
    <citation type="submission" date="2019-06" db="EMBL/GenBank/DDBJ databases">
        <title>Sequencing the genomes of 1000 actinobacteria strains.</title>
        <authorList>
            <person name="Klenk H.-P."/>
        </authorList>
    </citation>
    <scope>NUCLEOTIDE SEQUENCE [LARGE SCALE GENOMIC DNA]</scope>
    <source>
        <strain evidence="3 4">DSM 12335</strain>
    </source>
</reference>
<dbReference type="InterPro" id="IPR040891">
    <property type="entry name" value="HEPN_SAV_6107"/>
</dbReference>
<name>A0A542YRE7_9MICO</name>
<protein>
    <recommendedName>
        <fullName evidence="2">SAV-6107-like HEPN domain-containing protein</fullName>
    </recommendedName>
</protein>
<keyword evidence="4" id="KW-1185">Reference proteome</keyword>
<dbReference type="Proteomes" id="UP000319516">
    <property type="component" value="Unassembled WGS sequence"/>
</dbReference>